<feature type="compositionally biased region" description="Basic and acidic residues" evidence="2">
    <location>
        <begin position="348"/>
        <end position="360"/>
    </location>
</feature>
<comment type="similarity">
    <text evidence="1">Belongs to the WD repeat Groucho/TLE family.</text>
</comment>
<dbReference type="AlphaFoldDB" id="A0A4U5UIG2"/>
<organism evidence="3 4">
    <name type="scientific">Collichthys lucidus</name>
    <name type="common">Big head croaker</name>
    <name type="synonym">Sciaena lucida</name>
    <dbReference type="NCBI Taxonomy" id="240159"/>
    <lineage>
        <taxon>Eukaryota</taxon>
        <taxon>Metazoa</taxon>
        <taxon>Chordata</taxon>
        <taxon>Craniata</taxon>
        <taxon>Vertebrata</taxon>
        <taxon>Euteleostomi</taxon>
        <taxon>Actinopterygii</taxon>
        <taxon>Neopterygii</taxon>
        <taxon>Teleostei</taxon>
        <taxon>Neoteleostei</taxon>
        <taxon>Acanthomorphata</taxon>
        <taxon>Eupercaria</taxon>
        <taxon>Sciaenidae</taxon>
        <taxon>Collichthys</taxon>
    </lineage>
</organism>
<feature type="compositionally biased region" description="Low complexity" evidence="2">
    <location>
        <begin position="361"/>
        <end position="379"/>
    </location>
</feature>
<dbReference type="PANTHER" id="PTHR10814:SF33">
    <property type="entry name" value="TRANSDUCIN-LIKE ENHANCER PROTEIN 7"/>
    <property type="match status" value="1"/>
</dbReference>
<dbReference type="GO" id="GO:0003714">
    <property type="term" value="F:transcription corepressor activity"/>
    <property type="evidence" value="ECO:0007669"/>
    <property type="project" value="TreeGrafter"/>
</dbReference>
<protein>
    <submittedName>
        <fullName evidence="3">Transducin-like enhancer protein 1</fullName>
    </submittedName>
</protein>
<gene>
    <name evidence="3" type="ORF">D9C73_008637</name>
</gene>
<evidence type="ECO:0000256" key="2">
    <source>
        <dbReference type="SAM" id="MobiDB-lite"/>
    </source>
</evidence>
<dbReference type="GO" id="GO:0005634">
    <property type="term" value="C:nucleus"/>
    <property type="evidence" value="ECO:0007669"/>
    <property type="project" value="UniProtKB-SubCell"/>
</dbReference>
<dbReference type="PANTHER" id="PTHR10814">
    <property type="entry name" value="TRANSDUCIN-LIKE ENHANCER PROTEIN"/>
    <property type="match status" value="1"/>
</dbReference>
<feature type="region of interest" description="Disordered" evidence="2">
    <location>
        <begin position="269"/>
        <end position="427"/>
    </location>
</feature>
<dbReference type="InterPro" id="IPR009146">
    <property type="entry name" value="Groucho_enhance"/>
</dbReference>
<evidence type="ECO:0000256" key="1">
    <source>
        <dbReference type="ARBA" id="ARBA00005969"/>
    </source>
</evidence>
<feature type="compositionally biased region" description="Low complexity" evidence="2">
    <location>
        <begin position="280"/>
        <end position="289"/>
    </location>
</feature>
<name>A0A4U5UIG2_COLLU</name>
<proteinExistence type="inferred from homology"/>
<sequence length="576" mass="61512">MSPAKGVVPPEYQFFHHFYLRLQNNSPFSRNEQDDAEEEAKSIYFHINKDEMGRMVEFRNMEPPSISNTIVELTQMMKCVFVCPFLAGSQREGERERKKEEEEERGVWGTSAATPGVLCLSGGSCSGRGGSSIGDAPVTETNLPRNFGPDQGGVSVPPDPVPQHQQQVVQAMERAKQVTMGELNASIGHLTPVHIAALSSLSFLPPYFQLITSCNSSRPSTSPSMPRVCQWAHTHQDCPTPAWHSAEDLACLPCPGLWGPSWLPRMKEHTLRQQPPPPLLQSTTESSLSNGDKGRSADYLSNGKKRKADEKEFMTDYGSDADKSDDNLVVDEDPSSPRSVQSYSSRENGLDKMPPSRKEGPPQASPTSLASSSSAASPSRGKEPPQREKSSTPGMKPGTPMSQESNTPGPSGPPQFRPVPGKPGVDLALGLRNPLAVQGAYPPGAFGLPPPGVNGDLPGAAGYGAGLHLVSPQMNGAAAAAAAAAAGYGRSPVVGYESPHPHMRVPGLPASLQSAASGKPEVGVLLLHLADSAFNESECSARCQENNPEELEGTARLMFCVCVCRPRENPIDSAAH</sequence>
<feature type="compositionally biased region" description="Pro residues" evidence="2">
    <location>
        <begin position="410"/>
        <end position="421"/>
    </location>
</feature>
<evidence type="ECO:0000313" key="3">
    <source>
        <dbReference type="EMBL" id="TKS74554.1"/>
    </source>
</evidence>
<dbReference type="EMBL" id="CM014085">
    <property type="protein sequence ID" value="TKS74554.1"/>
    <property type="molecule type" value="Genomic_DNA"/>
</dbReference>
<dbReference type="Proteomes" id="UP000298787">
    <property type="component" value="Chromosome 8"/>
</dbReference>
<keyword evidence="4" id="KW-1185">Reference proteome</keyword>
<feature type="compositionally biased region" description="Polar residues" evidence="2">
    <location>
        <begin position="400"/>
        <end position="409"/>
    </location>
</feature>
<feature type="compositionally biased region" description="Basic and acidic residues" evidence="2">
    <location>
        <begin position="380"/>
        <end position="390"/>
    </location>
</feature>
<dbReference type="STRING" id="240159.A0A4U5UIG2"/>
<dbReference type="GO" id="GO:0090090">
    <property type="term" value="P:negative regulation of canonical Wnt signaling pathway"/>
    <property type="evidence" value="ECO:0007669"/>
    <property type="project" value="TreeGrafter"/>
</dbReference>
<accession>A0A4U5UIG2</accession>
<dbReference type="GO" id="GO:0005667">
    <property type="term" value="C:transcription regulator complex"/>
    <property type="evidence" value="ECO:0007669"/>
    <property type="project" value="TreeGrafter"/>
</dbReference>
<feature type="compositionally biased region" description="Basic and acidic residues" evidence="2">
    <location>
        <begin position="307"/>
        <end position="326"/>
    </location>
</feature>
<evidence type="ECO:0000313" key="4">
    <source>
        <dbReference type="Proteomes" id="UP000298787"/>
    </source>
</evidence>
<reference evidence="3 4" key="1">
    <citation type="submission" date="2019-01" db="EMBL/GenBank/DDBJ databases">
        <title>Genome Assembly of Collichthys lucidus.</title>
        <authorList>
            <person name="Cai M."/>
            <person name="Xiao S."/>
        </authorList>
    </citation>
    <scope>NUCLEOTIDE SEQUENCE [LARGE SCALE GENOMIC DNA]</scope>
    <source>
        <strain evidence="3">JT15FE1705JMU</strain>
        <tissue evidence="3">Muscle</tissue>
    </source>
</reference>
<feature type="compositionally biased region" description="Low complexity" evidence="2">
    <location>
        <begin position="336"/>
        <end position="346"/>
    </location>
</feature>